<dbReference type="Gramene" id="GBG65313">
    <property type="protein sequence ID" value="GBG65313"/>
    <property type="gene ID" value="CBR_g50352"/>
</dbReference>
<name>A0A388K5T6_CHABU</name>
<evidence type="ECO:0000256" key="1">
    <source>
        <dbReference type="SAM" id="MobiDB-lite"/>
    </source>
</evidence>
<protein>
    <submittedName>
        <fullName evidence="2">Uncharacterized protein</fullName>
    </submittedName>
</protein>
<accession>A0A388K5T6</accession>
<evidence type="ECO:0000313" key="3">
    <source>
        <dbReference type="Proteomes" id="UP000265515"/>
    </source>
</evidence>
<reference evidence="2 3" key="1">
    <citation type="journal article" date="2018" name="Cell">
        <title>The Chara Genome: Secondary Complexity and Implications for Plant Terrestrialization.</title>
        <authorList>
            <person name="Nishiyama T."/>
            <person name="Sakayama H."/>
            <person name="Vries J.D."/>
            <person name="Buschmann H."/>
            <person name="Saint-Marcoux D."/>
            <person name="Ullrich K.K."/>
            <person name="Haas F.B."/>
            <person name="Vanderstraeten L."/>
            <person name="Becker D."/>
            <person name="Lang D."/>
            <person name="Vosolsobe S."/>
            <person name="Rombauts S."/>
            <person name="Wilhelmsson P.K.I."/>
            <person name="Janitza P."/>
            <person name="Kern R."/>
            <person name="Heyl A."/>
            <person name="Rumpler F."/>
            <person name="Villalobos L.I.A.C."/>
            <person name="Clay J.M."/>
            <person name="Skokan R."/>
            <person name="Toyoda A."/>
            <person name="Suzuki Y."/>
            <person name="Kagoshima H."/>
            <person name="Schijlen E."/>
            <person name="Tajeshwar N."/>
            <person name="Catarino B."/>
            <person name="Hetherington A.J."/>
            <person name="Saltykova A."/>
            <person name="Bonnot C."/>
            <person name="Breuninger H."/>
            <person name="Symeonidi A."/>
            <person name="Radhakrishnan G.V."/>
            <person name="Van Nieuwerburgh F."/>
            <person name="Deforce D."/>
            <person name="Chang C."/>
            <person name="Karol K.G."/>
            <person name="Hedrich R."/>
            <person name="Ulvskov P."/>
            <person name="Glockner G."/>
            <person name="Delwiche C.F."/>
            <person name="Petrasek J."/>
            <person name="Van de Peer Y."/>
            <person name="Friml J."/>
            <person name="Beilby M."/>
            <person name="Dolan L."/>
            <person name="Kohara Y."/>
            <person name="Sugano S."/>
            <person name="Fujiyama A."/>
            <person name="Delaux P.-M."/>
            <person name="Quint M."/>
            <person name="TheiBen G."/>
            <person name="Hagemann M."/>
            <person name="Harholt J."/>
            <person name="Dunand C."/>
            <person name="Zachgo S."/>
            <person name="Langdale J."/>
            <person name="Maumus F."/>
            <person name="Straeten D.V.D."/>
            <person name="Gould S.B."/>
            <person name="Rensing S.A."/>
        </authorList>
    </citation>
    <scope>NUCLEOTIDE SEQUENCE [LARGE SCALE GENOMIC DNA]</scope>
    <source>
        <strain evidence="2 3">S276</strain>
    </source>
</reference>
<dbReference type="AlphaFoldDB" id="A0A388K5T6"/>
<organism evidence="2 3">
    <name type="scientific">Chara braunii</name>
    <name type="common">Braun's stonewort</name>
    <dbReference type="NCBI Taxonomy" id="69332"/>
    <lineage>
        <taxon>Eukaryota</taxon>
        <taxon>Viridiplantae</taxon>
        <taxon>Streptophyta</taxon>
        <taxon>Charophyceae</taxon>
        <taxon>Charales</taxon>
        <taxon>Characeae</taxon>
        <taxon>Chara</taxon>
    </lineage>
</organism>
<proteinExistence type="predicted"/>
<keyword evidence="3" id="KW-1185">Reference proteome</keyword>
<evidence type="ECO:0000313" key="2">
    <source>
        <dbReference type="EMBL" id="GBG65313.1"/>
    </source>
</evidence>
<sequence>MLVPYLLWSTCMKFNGGNSSGHYLVIDVPNLTLWDPIVRRVEIREEENEEEVKEEREEASQEEEEENSEVESDNPDYNESEESGLDESDNPSEQDKEEDEAAAQKRRKRAEGKRAVEESDGPAARLPQGDPARNPESPQEELRGHGVTTAEGSIN</sequence>
<dbReference type="EMBL" id="BFEA01000060">
    <property type="protein sequence ID" value="GBG65313.1"/>
    <property type="molecule type" value="Genomic_DNA"/>
</dbReference>
<gene>
    <name evidence="2" type="ORF">CBR_g50352</name>
</gene>
<feature type="region of interest" description="Disordered" evidence="1">
    <location>
        <begin position="44"/>
        <end position="155"/>
    </location>
</feature>
<feature type="compositionally biased region" description="Acidic residues" evidence="1">
    <location>
        <begin position="60"/>
        <end position="101"/>
    </location>
</feature>
<dbReference type="Proteomes" id="UP000265515">
    <property type="component" value="Unassembled WGS sequence"/>
</dbReference>
<comment type="caution">
    <text evidence="2">The sequence shown here is derived from an EMBL/GenBank/DDBJ whole genome shotgun (WGS) entry which is preliminary data.</text>
</comment>